<reference evidence="1 2" key="1">
    <citation type="journal article" date="2019" name="Commun. Biol.">
        <title>The bagworm genome reveals a unique fibroin gene that provides high tensile strength.</title>
        <authorList>
            <person name="Kono N."/>
            <person name="Nakamura H."/>
            <person name="Ohtoshi R."/>
            <person name="Tomita M."/>
            <person name="Numata K."/>
            <person name="Arakawa K."/>
        </authorList>
    </citation>
    <scope>NUCLEOTIDE SEQUENCE [LARGE SCALE GENOMIC DNA]</scope>
</reference>
<accession>A0A4C1ZCM9</accession>
<sequence length="85" mass="9263">MKPIHVHDVYGTSFCRIPTSAHMTPDIVGVTIRYGEKCVEHCTSLDRGKQTVANGGFDSDAEGGGKKNAVFKCFYRRPLQLASGC</sequence>
<proteinExistence type="predicted"/>
<gene>
    <name evidence="1" type="ORF">EVAR_60714_1</name>
</gene>
<comment type="caution">
    <text evidence="1">The sequence shown here is derived from an EMBL/GenBank/DDBJ whole genome shotgun (WGS) entry which is preliminary data.</text>
</comment>
<keyword evidence="2" id="KW-1185">Reference proteome</keyword>
<name>A0A4C1ZCM9_EUMVA</name>
<protein>
    <submittedName>
        <fullName evidence="1">Uncharacterized protein</fullName>
    </submittedName>
</protein>
<evidence type="ECO:0000313" key="2">
    <source>
        <dbReference type="Proteomes" id="UP000299102"/>
    </source>
</evidence>
<dbReference type="AlphaFoldDB" id="A0A4C1ZCM9"/>
<dbReference type="Proteomes" id="UP000299102">
    <property type="component" value="Unassembled WGS sequence"/>
</dbReference>
<organism evidence="1 2">
    <name type="scientific">Eumeta variegata</name>
    <name type="common">Bagworm moth</name>
    <name type="synonym">Eumeta japonica</name>
    <dbReference type="NCBI Taxonomy" id="151549"/>
    <lineage>
        <taxon>Eukaryota</taxon>
        <taxon>Metazoa</taxon>
        <taxon>Ecdysozoa</taxon>
        <taxon>Arthropoda</taxon>
        <taxon>Hexapoda</taxon>
        <taxon>Insecta</taxon>
        <taxon>Pterygota</taxon>
        <taxon>Neoptera</taxon>
        <taxon>Endopterygota</taxon>
        <taxon>Lepidoptera</taxon>
        <taxon>Glossata</taxon>
        <taxon>Ditrysia</taxon>
        <taxon>Tineoidea</taxon>
        <taxon>Psychidae</taxon>
        <taxon>Oiketicinae</taxon>
        <taxon>Eumeta</taxon>
    </lineage>
</organism>
<evidence type="ECO:0000313" key="1">
    <source>
        <dbReference type="EMBL" id="GBP84913.1"/>
    </source>
</evidence>
<dbReference type="EMBL" id="BGZK01001705">
    <property type="protein sequence ID" value="GBP84913.1"/>
    <property type="molecule type" value="Genomic_DNA"/>
</dbReference>